<geneLocation type="plasmid" evidence="2">
    <name>unnamed1</name>
</geneLocation>
<gene>
    <name evidence="2" type="ORF">JE024_38785</name>
    <name evidence="3" type="ORF">JE024_38820</name>
</gene>
<evidence type="ECO:0000313" key="3">
    <source>
        <dbReference type="EMBL" id="MBM9624506.1"/>
    </source>
</evidence>
<comment type="caution">
    <text evidence="2">The sequence shown here is derived from an EMBL/GenBank/DDBJ whole genome shotgun (WGS) entry which is preliminary data.</text>
</comment>
<evidence type="ECO:0000256" key="1">
    <source>
        <dbReference type="SAM" id="MobiDB-lite"/>
    </source>
</evidence>
<evidence type="ECO:0000313" key="2">
    <source>
        <dbReference type="EMBL" id="MBM9624500.1"/>
    </source>
</evidence>
<dbReference type="Proteomes" id="UP000664109">
    <property type="component" value="Unassembled WGS sequence"/>
</dbReference>
<keyword evidence="4" id="KW-1185">Reference proteome</keyword>
<dbReference type="EMBL" id="JAFEJA010000003">
    <property type="protein sequence ID" value="MBM9624506.1"/>
    <property type="molecule type" value="Genomic_DNA"/>
</dbReference>
<organism evidence="2 4">
    <name type="scientific">Streptomyces zhihengii</name>
    <dbReference type="NCBI Taxonomy" id="1818004"/>
    <lineage>
        <taxon>Bacteria</taxon>
        <taxon>Bacillati</taxon>
        <taxon>Actinomycetota</taxon>
        <taxon>Actinomycetes</taxon>
        <taxon>Kitasatosporales</taxon>
        <taxon>Streptomycetaceae</taxon>
        <taxon>Streptomyces</taxon>
    </lineage>
</organism>
<dbReference type="RefSeq" id="WP_205378685.1">
    <property type="nucleotide sequence ID" value="NZ_JAFEJA010000003.1"/>
</dbReference>
<sequence>MQKIAGLAQEMMRDFEAAVAVTRGWEGEGDSFARENKPRVAAENKAASETVRAVAEAISSAADATAGNVKSIQSHQGGVVDAVREEARKSEGLGRR</sequence>
<dbReference type="EMBL" id="JAFEJA010000003">
    <property type="protein sequence ID" value="MBM9624500.1"/>
    <property type="molecule type" value="Genomic_DNA"/>
</dbReference>
<protein>
    <submittedName>
        <fullName evidence="2">Uncharacterized protein</fullName>
    </submittedName>
</protein>
<feature type="region of interest" description="Disordered" evidence="1">
    <location>
        <begin position="64"/>
        <end position="96"/>
    </location>
</feature>
<feature type="compositionally biased region" description="Basic and acidic residues" evidence="1">
    <location>
        <begin position="82"/>
        <end position="96"/>
    </location>
</feature>
<proteinExistence type="predicted"/>
<reference evidence="2 4" key="1">
    <citation type="journal article" date="2016" name="Arch. Microbiol.">
        <title>Streptomyces zhihengii sp. nov., isolated from rhizospheric soil of Psammosilene tunicoides.</title>
        <authorList>
            <person name="Huang M.J."/>
            <person name="Fei J.J."/>
            <person name="Salam N."/>
            <person name="Kim C.J."/>
            <person name="Hozzein W.N."/>
            <person name="Xiao M."/>
            <person name="Huang H.Q."/>
            <person name="Li W.J."/>
        </authorList>
    </citation>
    <scope>NUCLEOTIDE SEQUENCE [LARGE SCALE GENOMIC DNA]</scope>
    <source>
        <strain evidence="2 4">YIM T102</strain>
    </source>
</reference>
<reference evidence="2" key="2">
    <citation type="submission" date="2021-01" db="EMBL/GenBank/DDBJ databases">
        <authorList>
            <person name="Gao J."/>
        </authorList>
    </citation>
    <scope>NUCLEOTIDE SEQUENCE</scope>
    <source>
        <strain evidence="2">YIM T102</strain>
        <plasmid evidence="2">unnamed1</plasmid>
    </source>
</reference>
<evidence type="ECO:0000313" key="4">
    <source>
        <dbReference type="Proteomes" id="UP000664109"/>
    </source>
</evidence>
<name>A0ABS2V3T5_9ACTN</name>
<keyword evidence="2" id="KW-0614">Plasmid</keyword>
<accession>A0ABS2V3T5</accession>